<reference evidence="11 12" key="1">
    <citation type="journal article" date="2019" name="Int. J. Syst. Evol. Microbiol.">
        <title>The Global Catalogue of Microorganisms (GCM) 10K type strain sequencing project: providing services to taxonomists for standard genome sequencing and annotation.</title>
        <authorList>
            <consortium name="The Broad Institute Genomics Platform"/>
            <consortium name="The Broad Institute Genome Sequencing Center for Infectious Disease"/>
            <person name="Wu L."/>
            <person name="Ma J."/>
        </authorList>
    </citation>
    <scope>NUCLEOTIDE SEQUENCE [LARGE SCALE GENOMIC DNA]</scope>
    <source>
        <strain evidence="11 12">JCM 13316</strain>
    </source>
</reference>
<keyword evidence="2 8" id="KW-0813">Transport</keyword>
<evidence type="ECO:0000256" key="4">
    <source>
        <dbReference type="ARBA" id="ARBA00022519"/>
    </source>
</evidence>
<feature type="transmembrane region" description="Helical" evidence="8">
    <location>
        <begin position="531"/>
        <end position="551"/>
    </location>
</feature>
<protein>
    <submittedName>
        <fullName evidence="11">Iron ABC transporter permease</fullName>
    </submittedName>
</protein>
<sequence length="604" mass="64522">MTGLAARLRNRSGTTSSDRFIYWLAIPLVLVLALYIVIPMFATARTSVDGGMGNYSGFFGGNSGRALGLSVGISVVSVITTGVIGTALAVLLTRFDFPGRNVLRLFAMLPMALPPLIGAVSFYFLYAESGILPRFLAQYFGADPGAVSANGVLGVLLVHTMTMYPYFYLAVSSGLAGSDASMEEAALNLGASRFTMWRTVLLPMLTPALVSGALLTFMVSMASFTAPQFYNVQTLTMQIVASRTSGAYELAAAQSTVLSIVSILFLLAMRWYQNRRVHRSASKGTPQAVKVIHGTLPRLGAGLGSAVLVLILMAPAAVIVLLAFTVDGSWTVQILPSQYTLGNFSRIFTDPATLRPILVSSQMAFIAMIACTVVGVIASWVVTRWKGPGKGLLDVMVMIPWALPGTVVGVNLVTAFASPSPFNLGQVLIGSLWILPVAYFVRFLPLVFRSANAALAQIDPSVEEAARNLGAGHWRVLRTVTVPLMYRGILAGALMAFIQGFGEYVASVVIYPARFAPLSVEIYNRIYSNEFGTAAAYGTLQMGLILIVLIISQRLENPGSGGIAKMLRRRRRPTVETPLVGPMPPTATPLPIPSSAAPDLKPVK</sequence>
<evidence type="ECO:0000256" key="6">
    <source>
        <dbReference type="ARBA" id="ARBA00022989"/>
    </source>
</evidence>
<organism evidence="11 12">
    <name type="scientific">Arthrobacter gandavensis</name>
    <dbReference type="NCBI Taxonomy" id="169960"/>
    <lineage>
        <taxon>Bacteria</taxon>
        <taxon>Bacillati</taxon>
        <taxon>Actinomycetota</taxon>
        <taxon>Actinomycetes</taxon>
        <taxon>Micrococcales</taxon>
        <taxon>Micrococcaceae</taxon>
        <taxon>Arthrobacter</taxon>
    </lineage>
</organism>
<dbReference type="InterPro" id="IPR035906">
    <property type="entry name" value="MetI-like_sf"/>
</dbReference>
<evidence type="ECO:0000256" key="1">
    <source>
        <dbReference type="ARBA" id="ARBA00004429"/>
    </source>
</evidence>
<dbReference type="SUPFAM" id="SSF161098">
    <property type="entry name" value="MetI-like"/>
    <property type="match status" value="2"/>
</dbReference>
<feature type="domain" description="ABC transmembrane type-1" evidence="10">
    <location>
        <begin position="67"/>
        <end position="269"/>
    </location>
</feature>
<feature type="transmembrane region" description="Helical" evidence="8">
    <location>
        <begin position="484"/>
        <end position="511"/>
    </location>
</feature>
<evidence type="ECO:0000313" key="11">
    <source>
        <dbReference type="EMBL" id="GAA1917792.1"/>
    </source>
</evidence>
<feature type="transmembrane region" description="Helical" evidence="8">
    <location>
        <begin position="200"/>
        <end position="226"/>
    </location>
</feature>
<feature type="transmembrane region" description="Helical" evidence="8">
    <location>
        <begin position="146"/>
        <end position="169"/>
    </location>
</feature>
<dbReference type="InterPro" id="IPR000515">
    <property type="entry name" value="MetI-like"/>
</dbReference>
<feature type="transmembrane region" description="Helical" evidence="8">
    <location>
        <begin position="423"/>
        <end position="441"/>
    </location>
</feature>
<dbReference type="Pfam" id="PF00528">
    <property type="entry name" value="BPD_transp_1"/>
    <property type="match status" value="2"/>
</dbReference>
<dbReference type="Gene3D" id="1.10.3720.10">
    <property type="entry name" value="MetI-like"/>
    <property type="match status" value="2"/>
</dbReference>
<feature type="transmembrane region" description="Helical" evidence="8">
    <location>
        <begin position="246"/>
        <end position="269"/>
    </location>
</feature>
<evidence type="ECO:0000256" key="3">
    <source>
        <dbReference type="ARBA" id="ARBA00022475"/>
    </source>
</evidence>
<feature type="transmembrane region" description="Helical" evidence="8">
    <location>
        <begin position="363"/>
        <end position="383"/>
    </location>
</feature>
<proteinExistence type="inferred from homology"/>
<dbReference type="RefSeq" id="WP_246167721.1">
    <property type="nucleotide sequence ID" value="NZ_BAAALV010000004.1"/>
</dbReference>
<name>A0ABN2PDG8_9MICC</name>
<dbReference type="Proteomes" id="UP001500784">
    <property type="component" value="Unassembled WGS sequence"/>
</dbReference>
<feature type="domain" description="ABC transmembrane type-1" evidence="10">
    <location>
        <begin position="357"/>
        <end position="552"/>
    </location>
</feature>
<feature type="region of interest" description="Disordered" evidence="9">
    <location>
        <begin position="575"/>
        <end position="604"/>
    </location>
</feature>
<keyword evidence="6 8" id="KW-1133">Transmembrane helix</keyword>
<evidence type="ECO:0000313" key="12">
    <source>
        <dbReference type="Proteomes" id="UP001500784"/>
    </source>
</evidence>
<evidence type="ECO:0000256" key="5">
    <source>
        <dbReference type="ARBA" id="ARBA00022692"/>
    </source>
</evidence>
<dbReference type="EMBL" id="BAAALV010000004">
    <property type="protein sequence ID" value="GAA1917792.1"/>
    <property type="molecule type" value="Genomic_DNA"/>
</dbReference>
<dbReference type="CDD" id="cd06261">
    <property type="entry name" value="TM_PBP2"/>
    <property type="match status" value="2"/>
</dbReference>
<keyword evidence="5 8" id="KW-0812">Transmembrane</keyword>
<evidence type="ECO:0000256" key="8">
    <source>
        <dbReference type="RuleBase" id="RU363032"/>
    </source>
</evidence>
<feature type="transmembrane region" description="Helical" evidence="8">
    <location>
        <begin position="395"/>
        <end position="417"/>
    </location>
</feature>
<feature type="transmembrane region" description="Helical" evidence="8">
    <location>
        <begin position="66"/>
        <end position="93"/>
    </location>
</feature>
<evidence type="ECO:0000256" key="9">
    <source>
        <dbReference type="SAM" id="MobiDB-lite"/>
    </source>
</evidence>
<evidence type="ECO:0000256" key="7">
    <source>
        <dbReference type="ARBA" id="ARBA00023136"/>
    </source>
</evidence>
<gene>
    <name evidence="11" type="ORF">GCM10009688_23590</name>
</gene>
<keyword evidence="7 8" id="KW-0472">Membrane</keyword>
<keyword evidence="4" id="KW-0997">Cell inner membrane</keyword>
<keyword evidence="3" id="KW-1003">Cell membrane</keyword>
<dbReference type="PROSITE" id="PS50928">
    <property type="entry name" value="ABC_TM1"/>
    <property type="match status" value="2"/>
</dbReference>
<dbReference type="PANTHER" id="PTHR43357">
    <property type="entry name" value="INNER MEMBRANE ABC TRANSPORTER PERMEASE PROTEIN YDCV"/>
    <property type="match status" value="1"/>
</dbReference>
<evidence type="ECO:0000259" key="10">
    <source>
        <dbReference type="PROSITE" id="PS50928"/>
    </source>
</evidence>
<feature type="transmembrane region" description="Helical" evidence="8">
    <location>
        <begin position="306"/>
        <end position="326"/>
    </location>
</feature>
<comment type="similarity">
    <text evidence="8">Belongs to the binding-protein-dependent transport system permease family.</text>
</comment>
<evidence type="ECO:0000256" key="2">
    <source>
        <dbReference type="ARBA" id="ARBA00022448"/>
    </source>
</evidence>
<feature type="transmembrane region" description="Helical" evidence="8">
    <location>
        <begin position="105"/>
        <end position="126"/>
    </location>
</feature>
<feature type="compositionally biased region" description="Pro residues" evidence="9">
    <location>
        <begin position="581"/>
        <end position="592"/>
    </location>
</feature>
<comment type="subcellular location">
    <subcellularLocation>
        <location evidence="1">Cell inner membrane</location>
        <topology evidence="1">Multi-pass membrane protein</topology>
    </subcellularLocation>
    <subcellularLocation>
        <location evidence="8">Cell membrane</location>
        <topology evidence="8">Multi-pass membrane protein</topology>
    </subcellularLocation>
</comment>
<comment type="caution">
    <text evidence="11">The sequence shown here is derived from an EMBL/GenBank/DDBJ whole genome shotgun (WGS) entry which is preliminary data.</text>
</comment>
<dbReference type="PANTHER" id="PTHR43357:SF4">
    <property type="entry name" value="INNER MEMBRANE ABC TRANSPORTER PERMEASE PROTEIN YDCV"/>
    <property type="match status" value="1"/>
</dbReference>
<feature type="transmembrane region" description="Helical" evidence="8">
    <location>
        <begin position="20"/>
        <end position="42"/>
    </location>
</feature>
<accession>A0ABN2PDG8</accession>
<keyword evidence="12" id="KW-1185">Reference proteome</keyword>